<dbReference type="Proteomes" id="UP000199440">
    <property type="component" value="Unassembled WGS sequence"/>
</dbReference>
<dbReference type="EMBL" id="FNGV01000012">
    <property type="protein sequence ID" value="SDM67104.1"/>
    <property type="molecule type" value="Genomic_DNA"/>
</dbReference>
<name>A0A1G9V4I0_9FLAO</name>
<reference evidence="1 2" key="1">
    <citation type="submission" date="2016-10" db="EMBL/GenBank/DDBJ databases">
        <authorList>
            <person name="de Groot N.N."/>
        </authorList>
    </citation>
    <scope>NUCLEOTIDE SEQUENCE [LARGE SCALE GENOMIC DNA]</scope>
    <source>
        <strain evidence="1 2">DSM 19886</strain>
    </source>
</reference>
<protein>
    <submittedName>
        <fullName evidence="1">Uncharacterized protein</fullName>
    </submittedName>
</protein>
<dbReference type="AlphaFoldDB" id="A0A1G9V4I0"/>
<evidence type="ECO:0000313" key="1">
    <source>
        <dbReference type="EMBL" id="SDM67104.1"/>
    </source>
</evidence>
<proteinExistence type="predicted"/>
<keyword evidence="2" id="KW-1185">Reference proteome</keyword>
<gene>
    <name evidence="1" type="ORF">SAMN04488514_112110</name>
</gene>
<sequence>MNDKFFGMDFIDNPKNCKKEFTINQRITCVQYNFYAFNILTSTKRTRFFNQSHKTCSQNQELLIRS</sequence>
<accession>A0A1G9V4I0</accession>
<organism evidence="1 2">
    <name type="scientific">Kriegella aquimaris</name>
    <dbReference type="NCBI Taxonomy" id="192904"/>
    <lineage>
        <taxon>Bacteria</taxon>
        <taxon>Pseudomonadati</taxon>
        <taxon>Bacteroidota</taxon>
        <taxon>Flavobacteriia</taxon>
        <taxon>Flavobacteriales</taxon>
        <taxon>Flavobacteriaceae</taxon>
        <taxon>Kriegella</taxon>
    </lineage>
</organism>
<evidence type="ECO:0000313" key="2">
    <source>
        <dbReference type="Proteomes" id="UP000199440"/>
    </source>
</evidence>